<evidence type="ECO:0000256" key="1">
    <source>
        <dbReference type="SAM" id="MobiDB-lite"/>
    </source>
</evidence>
<dbReference type="RefSeq" id="WP_105042212.1">
    <property type="nucleotide sequence ID" value="NZ_MQWA01000001.1"/>
</dbReference>
<sequence length="219" mass="24902">MQQEISAEKNAETEAVKAAKEEDSQIWERQNFMLGCDEMERITDDVIVPVFSKLARAVKDSGFTMDIILMDCESPLDKKLYNVGVRLNFEYHHKAIEISIVADPSDFTFTLSIYGIEDEIADEFNFHEVVPLLIQKQLKSHIEKHFPEVEYTFPIGRTDAAFEKYSPPYRVQYDDNGNVSDVATTQTLHEAANMGSTFAKMFKKEDAITVIDANDAVIC</sequence>
<evidence type="ECO:0000313" key="2">
    <source>
        <dbReference type="EMBL" id="PQJ27722.1"/>
    </source>
</evidence>
<name>A0A2S7U071_9BACT</name>
<reference evidence="2 3" key="1">
    <citation type="submission" date="2016-12" db="EMBL/GenBank/DDBJ databases">
        <title>Study of bacterial adaptation to deep sea.</title>
        <authorList>
            <person name="Song J."/>
            <person name="Yoshizawa S."/>
            <person name="Kogure K."/>
        </authorList>
    </citation>
    <scope>NUCLEOTIDE SEQUENCE [LARGE SCALE GENOMIC DNA]</scope>
    <source>
        <strain evidence="2 3">SAORIC-165</strain>
    </source>
</reference>
<keyword evidence="3" id="KW-1185">Reference proteome</keyword>
<gene>
    <name evidence="2" type="ORF">BSZ32_03875</name>
</gene>
<feature type="region of interest" description="Disordered" evidence="1">
    <location>
        <begin position="1"/>
        <end position="20"/>
    </location>
</feature>
<dbReference type="Proteomes" id="UP000239907">
    <property type="component" value="Unassembled WGS sequence"/>
</dbReference>
<dbReference type="OrthoDB" id="193822at2"/>
<dbReference type="AlphaFoldDB" id="A0A2S7U071"/>
<evidence type="ECO:0000313" key="3">
    <source>
        <dbReference type="Proteomes" id="UP000239907"/>
    </source>
</evidence>
<proteinExistence type="predicted"/>
<dbReference type="EMBL" id="MQWA01000001">
    <property type="protein sequence ID" value="PQJ27722.1"/>
    <property type="molecule type" value="Genomic_DNA"/>
</dbReference>
<protein>
    <submittedName>
        <fullName evidence="2">Uncharacterized protein</fullName>
    </submittedName>
</protein>
<comment type="caution">
    <text evidence="2">The sequence shown here is derived from an EMBL/GenBank/DDBJ whole genome shotgun (WGS) entry which is preliminary data.</text>
</comment>
<organism evidence="2 3">
    <name type="scientific">Rubritalea profundi</name>
    <dbReference type="NCBI Taxonomy" id="1658618"/>
    <lineage>
        <taxon>Bacteria</taxon>
        <taxon>Pseudomonadati</taxon>
        <taxon>Verrucomicrobiota</taxon>
        <taxon>Verrucomicrobiia</taxon>
        <taxon>Verrucomicrobiales</taxon>
        <taxon>Rubritaleaceae</taxon>
        <taxon>Rubritalea</taxon>
    </lineage>
</organism>
<accession>A0A2S7U071</accession>